<dbReference type="PANTHER" id="PTHR46965:SF1">
    <property type="entry name" value="BTB_POZ DOMAIN-CONTAINING PROTEIN 19"/>
    <property type="match status" value="1"/>
</dbReference>
<feature type="compositionally biased region" description="Basic residues" evidence="1">
    <location>
        <begin position="837"/>
        <end position="848"/>
    </location>
</feature>
<dbReference type="EMBL" id="JANTQA010000036">
    <property type="protein sequence ID" value="KAJ3435794.1"/>
    <property type="molecule type" value="Genomic_DNA"/>
</dbReference>
<dbReference type="InterPro" id="IPR042846">
    <property type="entry name" value="BTBD19"/>
</dbReference>
<feature type="compositionally biased region" description="Basic residues" evidence="1">
    <location>
        <begin position="813"/>
        <end position="827"/>
    </location>
</feature>
<dbReference type="SMART" id="SM00397">
    <property type="entry name" value="t_SNARE"/>
    <property type="match status" value="1"/>
</dbReference>
<reference evidence="5" key="1">
    <citation type="submission" date="2022-08" db="EMBL/GenBank/DDBJ databases">
        <title>Novel sulphate-reducing endosymbionts in the free-living metamonad Anaeramoeba.</title>
        <authorList>
            <person name="Jerlstrom-Hultqvist J."/>
            <person name="Cepicka I."/>
            <person name="Gallot-Lavallee L."/>
            <person name="Salas-Leiva D."/>
            <person name="Curtis B.A."/>
            <person name="Zahonova K."/>
            <person name="Pipaliya S."/>
            <person name="Dacks J."/>
            <person name="Roger A.J."/>
        </authorList>
    </citation>
    <scope>NUCLEOTIDE SEQUENCE</scope>
    <source>
        <strain evidence="5">Busselton2</strain>
    </source>
</reference>
<dbReference type="PROSITE" id="PS50192">
    <property type="entry name" value="T_SNARE"/>
    <property type="match status" value="1"/>
</dbReference>
<dbReference type="Gene3D" id="1.20.5.110">
    <property type="match status" value="1"/>
</dbReference>
<dbReference type="SMART" id="SM00225">
    <property type="entry name" value="BTB"/>
    <property type="match status" value="1"/>
</dbReference>
<dbReference type="AlphaFoldDB" id="A0AAV7Z1V7"/>
<dbReference type="PROSITE" id="PS50097">
    <property type="entry name" value="BTB"/>
    <property type="match status" value="1"/>
</dbReference>
<feature type="compositionally biased region" description="Basic residues" evidence="1">
    <location>
        <begin position="656"/>
        <end position="672"/>
    </location>
</feature>
<dbReference type="CDD" id="cd15841">
    <property type="entry name" value="SNARE_Qc"/>
    <property type="match status" value="1"/>
</dbReference>
<dbReference type="InterPro" id="IPR000727">
    <property type="entry name" value="T_SNARE_dom"/>
</dbReference>
<keyword evidence="2" id="KW-1133">Transmembrane helix</keyword>
<feature type="compositionally biased region" description="Basic residues" evidence="1">
    <location>
        <begin position="866"/>
        <end position="930"/>
    </location>
</feature>
<evidence type="ECO:0000256" key="2">
    <source>
        <dbReference type="SAM" id="Phobius"/>
    </source>
</evidence>
<accession>A0AAV7Z1V7</accession>
<feature type="compositionally biased region" description="Basic residues" evidence="1">
    <location>
        <begin position="152"/>
        <end position="171"/>
    </location>
</feature>
<comment type="caution">
    <text evidence="5">The sequence shown here is derived from an EMBL/GenBank/DDBJ whole genome shotgun (WGS) entry which is preliminary data.</text>
</comment>
<gene>
    <name evidence="5" type="ORF">M0812_17833</name>
</gene>
<dbReference type="Pfam" id="PF05739">
    <property type="entry name" value="SNARE"/>
    <property type="match status" value="1"/>
</dbReference>
<evidence type="ECO:0000259" key="4">
    <source>
        <dbReference type="PROSITE" id="PS50192"/>
    </source>
</evidence>
<feature type="region of interest" description="Disordered" evidence="1">
    <location>
        <begin position="76"/>
        <end position="176"/>
    </location>
</feature>
<feature type="domain" description="T-SNARE coiled-coil homology" evidence="4">
    <location>
        <begin position="1144"/>
        <end position="1206"/>
    </location>
</feature>
<feature type="compositionally biased region" description="Basic and acidic residues" evidence="1">
    <location>
        <begin position="1030"/>
        <end position="1042"/>
    </location>
</feature>
<evidence type="ECO:0000259" key="3">
    <source>
        <dbReference type="PROSITE" id="PS50097"/>
    </source>
</evidence>
<name>A0AAV7Z1V7_9EUKA</name>
<feature type="region of interest" description="Disordered" evidence="1">
    <location>
        <begin position="1030"/>
        <end position="1065"/>
    </location>
</feature>
<keyword evidence="2" id="KW-0472">Membrane</keyword>
<proteinExistence type="predicted"/>
<keyword evidence="2" id="KW-0812">Transmembrane</keyword>
<dbReference type="InterPro" id="IPR000210">
    <property type="entry name" value="BTB/POZ_dom"/>
</dbReference>
<dbReference type="Proteomes" id="UP001146793">
    <property type="component" value="Unassembled WGS sequence"/>
</dbReference>
<feature type="compositionally biased region" description="Basic and acidic residues" evidence="1">
    <location>
        <begin position="852"/>
        <end position="865"/>
    </location>
</feature>
<evidence type="ECO:0000313" key="6">
    <source>
        <dbReference type="Proteomes" id="UP001146793"/>
    </source>
</evidence>
<dbReference type="Gene3D" id="3.30.710.10">
    <property type="entry name" value="Potassium Channel Kv1.1, Chain A"/>
    <property type="match status" value="2"/>
</dbReference>
<feature type="region of interest" description="Disordered" evidence="1">
    <location>
        <begin position="635"/>
        <end position="690"/>
    </location>
</feature>
<feature type="transmembrane region" description="Helical" evidence="2">
    <location>
        <begin position="1220"/>
        <end position="1238"/>
    </location>
</feature>
<feature type="compositionally biased region" description="Basic and acidic residues" evidence="1">
    <location>
        <begin position="123"/>
        <end position="151"/>
    </location>
</feature>
<protein>
    <submittedName>
        <fullName evidence="5">Btb/poz domain-containing protein</fullName>
    </submittedName>
</protein>
<dbReference type="SUPFAM" id="SSF58038">
    <property type="entry name" value="SNARE fusion complex"/>
    <property type="match status" value="1"/>
</dbReference>
<feature type="compositionally biased region" description="Acidic residues" evidence="1">
    <location>
        <begin position="679"/>
        <end position="690"/>
    </location>
</feature>
<feature type="region of interest" description="Disordered" evidence="1">
    <location>
        <begin position="810"/>
        <end position="948"/>
    </location>
</feature>
<feature type="compositionally biased region" description="Basic residues" evidence="1">
    <location>
        <begin position="1049"/>
        <end position="1058"/>
    </location>
</feature>
<dbReference type="PANTHER" id="PTHR46965">
    <property type="entry name" value="BTB/POZ DOMAIN-CONTAINING PROTEIN 19"/>
    <property type="match status" value="1"/>
</dbReference>
<organism evidence="5 6">
    <name type="scientific">Anaeramoeba flamelloides</name>
    <dbReference type="NCBI Taxonomy" id="1746091"/>
    <lineage>
        <taxon>Eukaryota</taxon>
        <taxon>Metamonada</taxon>
        <taxon>Anaeramoebidae</taxon>
        <taxon>Anaeramoeba</taxon>
    </lineage>
</organism>
<feature type="domain" description="BTB" evidence="3">
    <location>
        <begin position="20"/>
        <end position="211"/>
    </location>
</feature>
<feature type="compositionally biased region" description="Basic and acidic residues" evidence="1">
    <location>
        <begin position="90"/>
        <end position="99"/>
    </location>
</feature>
<feature type="compositionally biased region" description="Basic and acidic residues" evidence="1">
    <location>
        <begin position="106"/>
        <end position="116"/>
    </location>
</feature>
<dbReference type="SUPFAM" id="SSF54695">
    <property type="entry name" value="POZ domain"/>
    <property type="match status" value="1"/>
</dbReference>
<dbReference type="InterPro" id="IPR011333">
    <property type="entry name" value="SKP1/BTB/POZ_sf"/>
</dbReference>
<evidence type="ECO:0000313" key="5">
    <source>
        <dbReference type="EMBL" id="KAJ3435794.1"/>
    </source>
</evidence>
<evidence type="ECO:0000256" key="1">
    <source>
        <dbReference type="SAM" id="MobiDB-lite"/>
    </source>
</evidence>
<dbReference type="Pfam" id="PF00651">
    <property type="entry name" value="BTB"/>
    <property type="match status" value="1"/>
</dbReference>
<sequence length="1239" mass="145210">METNPISDDVRKLINSPEIADVNFVVGTTKCQIYGHQIILSLNSQFFLKLFYENNSHSQIQKNENTFLKLHQEKQSQKINNLKRSRKNPIRIEKEKKIDFNTNKENGMETKQKEENSNVNESGSEKENEKGKGKEKSREKTETNQEKENQTKVKHKQKQKEKHKQKTKKKKKDDLQKNKEEMMKIIIPDISVKAFKLFLDFFYTKKVVLTKNDVWPVLICSFKFQVPELKQMCVSFLLSTLTLSTVLKDLDKAVKHGLYTLVPSLTSFLEMRSEELLLRKGCFNELFHETVYTILTLSGLRINEIELFRRLSERGAYLCHINGQSDSPLNIRKSLNNLLNVIKLETLNSDELIEVTKSNLIEKEVIIERIIKNNNSNEKKLDSEFLNYLKDKNNGLRFNENLLVTLENNVNQNKNSRFIGTNNSNVNQNEMRMEKTNDLNIINGNGNNKEMEYDQEIEIELDKEIKEEIEKETKKEMERGKEIVTLIERKKKKLIQKYHFQHFNRLQYKDIRQRKFNDKHYHIALLTNDTNSRWKNDVKRSICGKSGKCHVTIFDMNNSLPNIHQLYQFDLIFHYCNKNYQDSSKIGDLLYDCLEKRIPCVVSTCFFGTEDRKRQIGGKFSKIAELKDLCEISQDSEEDDGGSDSSLESESNDNNHKKKKSNSQNVGKKKINNKNVDGDSSEEDDDDGDEIECVSRHSKVGKILLPKHKINTSLRSFDGGKKSYRTVGIGEIGETIAKWGDKSFFISIIKATKEKIPLVLINFFPVSQKVFAYTSNKFSDNDFNDCFHKGGEIIIENIIKYLLEKKDIGKEKKQTKKSKKKKKIRINKKIEKEKKKMKEKKKKKKKIKINNPRKEEKGKGEEKGKEKKRNKKKEKEKEKKKKKEKEKKGGREKKKKKEKEKKNKKKKDKKREKKNKNKKKKKNKKEKKNKKAEANKHKTTKSNNLIKMNGLMTRVTRIAELTGEPKVLMENDETMTDFDRLKREIRGDIRSIKEKIHERDQLGSKNTDKFRSEKAKINHSLRKKISKVREDSERLEELKETEYENSQKYTKKEKKERKKNPDWAEKQDNQLEELLEKRGEFINSIINDLEDVDKRFKKEYESTKLRKEAIALKEARINNTRNIQKPLDGEDDDEEIGEKMKQIRAKDSKIDEDLDEIYDGVLELKEMGQTMGEVIDTTNVMLDTIEEKMDDVQGHLDNVNKKLRKAVDSVRSGDKFCIDFILILILLGILAYLSKLILN</sequence>